<dbReference type="RefSeq" id="WP_167239608.1">
    <property type="nucleotide sequence ID" value="NZ_WHJF01000092.1"/>
</dbReference>
<gene>
    <name evidence="1" type="ORF">F1735_25770</name>
</gene>
<keyword evidence="2" id="KW-1185">Reference proteome</keyword>
<protein>
    <submittedName>
        <fullName evidence="1">Uncharacterized protein</fullName>
    </submittedName>
</protein>
<name>A0ABX0MSE1_9BURK</name>
<organism evidence="1 2">
    <name type="scientific">Massilia genomosp. 1</name>
    <dbReference type="NCBI Taxonomy" id="2609280"/>
    <lineage>
        <taxon>Bacteria</taxon>
        <taxon>Pseudomonadati</taxon>
        <taxon>Pseudomonadota</taxon>
        <taxon>Betaproteobacteria</taxon>
        <taxon>Burkholderiales</taxon>
        <taxon>Oxalobacteraceae</taxon>
        <taxon>Telluria group</taxon>
        <taxon>Massilia</taxon>
    </lineage>
</organism>
<sequence>MGLYILALMLIWFGVLCWAAKGITRGGDTPHRMIISTIIIVLVYPLPVADEIIGAIQFKLLCKQQVIYKDPDMESKKGAHLKVVIQERKRISDKAVPITSTIFEYINQRDKSVLIKYVVFDTDGGFLARNFYLQEGGGALLFDSTCQPDEYWTLDSKFEVIN</sequence>
<accession>A0ABX0MSE1</accession>
<dbReference type="Proteomes" id="UP000610594">
    <property type="component" value="Unassembled WGS sequence"/>
</dbReference>
<proteinExistence type="predicted"/>
<comment type="caution">
    <text evidence="1">The sequence shown here is derived from an EMBL/GenBank/DDBJ whole genome shotgun (WGS) entry which is preliminary data.</text>
</comment>
<dbReference type="EMBL" id="WHJF01000092">
    <property type="protein sequence ID" value="NHZ65669.1"/>
    <property type="molecule type" value="Genomic_DNA"/>
</dbReference>
<evidence type="ECO:0000313" key="1">
    <source>
        <dbReference type="EMBL" id="NHZ65669.1"/>
    </source>
</evidence>
<evidence type="ECO:0000313" key="2">
    <source>
        <dbReference type="Proteomes" id="UP000610594"/>
    </source>
</evidence>
<reference evidence="1 2" key="1">
    <citation type="submission" date="2019-10" db="EMBL/GenBank/DDBJ databases">
        <title>Taxonomy of Antarctic Massilia spp.: description of Massilia rubra sp. nov., Massilia aquatica sp. nov., Massilia mucilaginosa sp. nov., Massilia frigida sp. nov. isolated from streams, lakes and regoliths.</title>
        <authorList>
            <person name="Holochova P."/>
            <person name="Sedlacek I."/>
            <person name="Kralova S."/>
            <person name="Maslanova I."/>
            <person name="Busse H.-J."/>
            <person name="Stankova E."/>
            <person name="Vrbovska V."/>
            <person name="Kovarovic V."/>
            <person name="Bartak M."/>
            <person name="Svec P."/>
            <person name="Pantucek R."/>
        </authorList>
    </citation>
    <scope>NUCLEOTIDE SEQUENCE [LARGE SCALE GENOMIC DNA]</scope>
    <source>
        <strain evidence="1 2">CCM 8694</strain>
    </source>
</reference>